<proteinExistence type="predicted"/>
<evidence type="ECO:0000256" key="2">
    <source>
        <dbReference type="SAM" id="MobiDB-lite"/>
    </source>
</evidence>
<feature type="region of interest" description="Disordered" evidence="2">
    <location>
        <begin position="73"/>
        <end position="310"/>
    </location>
</feature>
<name>A0A8T1C784_9STRA</name>
<dbReference type="VEuPathDB" id="FungiDB:PC110_g6487"/>
<feature type="compositionally biased region" description="Low complexity" evidence="2">
    <location>
        <begin position="99"/>
        <end position="146"/>
    </location>
</feature>
<sequence>MHFDLATRKQTELESSIQDLSDKLKTARDAADTLNHQVSEIQGRHDQLAADHDRTFRQRDEGLRRLAAVAETASRPIRIPGVRSLPVSSAGVSGGGSGSAAAASGSLDQPSSGPATPASSSTDHGSGSSASTSPPAPASKSASPGPRTSGGGASQTPAKRPGSGATSSDAGSFRTRKPPRAPPADVGQGTKPVDLTMGEIDDDVGASGEIDDNEAVSGSENRRSTVKTSARSKVKQPIPHGFDFSSSDKDDEDDEGDDDLEDSEEAQIADDLLEEDTRRALSLSRSEARRRSHATPSRHYARQDLELDRPDPRVQAAQQAVLVAILPDFQDPCPVAQDPRHRAWIFWVRSQIHRAQSATAVSKSAPAPDLLPENPFGPDGDFVPGRFQPRQLDATAIASWAAEKLNQVAIVTMKIGILFPDLPLKTGWIFPHEGVDVPLTDYHDDLVTQPQIESLMTAMPWETMSTNSGLAISFHTDVGGRFRLFLEAYRLFEIKRRMALWEGTHQFPIPRPRIAKSAWLADFNKKRGNRRSHTGGDSKKILVIFIFTMQDGWCVIPSRELGGSEPATLLDALDECRTADPWRNHFRDAPLLIRSLVWRASSSVPGRLGPAAQLMILTMGPKEGLDLLTRTWILPPSLRSGTRQRLAPIFLLVPPLDLVAFCKS</sequence>
<dbReference type="Proteomes" id="UP000736787">
    <property type="component" value="Unassembled WGS sequence"/>
</dbReference>
<evidence type="ECO:0000256" key="1">
    <source>
        <dbReference type="SAM" id="Coils"/>
    </source>
</evidence>
<comment type="caution">
    <text evidence="3">The sequence shown here is derived from an EMBL/GenBank/DDBJ whole genome shotgun (WGS) entry which is preliminary data.</text>
</comment>
<evidence type="ECO:0000313" key="4">
    <source>
        <dbReference type="Proteomes" id="UP000736787"/>
    </source>
</evidence>
<dbReference type="EMBL" id="RCMK01000667">
    <property type="protein sequence ID" value="KAG2917087.1"/>
    <property type="molecule type" value="Genomic_DNA"/>
</dbReference>
<accession>A0A8T1C784</accession>
<dbReference type="AlphaFoldDB" id="A0A8T1C784"/>
<feature type="compositionally biased region" description="Acidic residues" evidence="2">
    <location>
        <begin position="199"/>
        <end position="214"/>
    </location>
</feature>
<feature type="compositionally biased region" description="Basic and acidic residues" evidence="2">
    <location>
        <begin position="301"/>
        <end position="310"/>
    </location>
</feature>
<feature type="coiled-coil region" evidence="1">
    <location>
        <begin position="10"/>
        <end position="37"/>
    </location>
</feature>
<feature type="compositionally biased region" description="Acidic residues" evidence="2">
    <location>
        <begin position="249"/>
        <end position="274"/>
    </location>
</feature>
<keyword evidence="1" id="KW-0175">Coiled coil</keyword>
<reference evidence="3" key="1">
    <citation type="submission" date="2018-10" db="EMBL/GenBank/DDBJ databases">
        <title>Effector identification in a new, highly contiguous assembly of the strawberry crown rot pathogen Phytophthora cactorum.</title>
        <authorList>
            <person name="Armitage A.D."/>
            <person name="Nellist C.F."/>
            <person name="Bates H."/>
            <person name="Vickerstaff R.J."/>
            <person name="Harrison R.J."/>
        </authorList>
    </citation>
    <scope>NUCLEOTIDE SEQUENCE</scope>
    <source>
        <strain evidence="3">4040</strain>
    </source>
</reference>
<protein>
    <submittedName>
        <fullName evidence="3">Uncharacterized protein</fullName>
    </submittedName>
</protein>
<gene>
    <name evidence="3" type="ORF">PC117_g17553</name>
</gene>
<organism evidence="3 4">
    <name type="scientific">Phytophthora cactorum</name>
    <dbReference type="NCBI Taxonomy" id="29920"/>
    <lineage>
        <taxon>Eukaryota</taxon>
        <taxon>Sar</taxon>
        <taxon>Stramenopiles</taxon>
        <taxon>Oomycota</taxon>
        <taxon>Peronosporomycetes</taxon>
        <taxon>Peronosporales</taxon>
        <taxon>Peronosporaceae</taxon>
        <taxon>Phytophthora</taxon>
    </lineage>
</organism>
<dbReference type="VEuPathDB" id="FungiDB:PC110_g15168"/>
<evidence type="ECO:0000313" key="3">
    <source>
        <dbReference type="EMBL" id="KAG2917087.1"/>
    </source>
</evidence>